<keyword evidence="3" id="KW-1185">Reference proteome</keyword>
<dbReference type="STRING" id="319652.IV80_GL001181"/>
<dbReference type="InterPro" id="IPR036388">
    <property type="entry name" value="WH-like_DNA-bd_sf"/>
</dbReference>
<dbReference type="InterPro" id="IPR036390">
    <property type="entry name" value="WH_DNA-bd_sf"/>
</dbReference>
<evidence type="ECO:0000313" key="2">
    <source>
        <dbReference type="EMBL" id="KRN67088.1"/>
    </source>
</evidence>
<dbReference type="AlphaFoldDB" id="A0A0R2IPN2"/>
<feature type="region of interest" description="Disordered" evidence="1">
    <location>
        <begin position="204"/>
        <end position="227"/>
    </location>
</feature>
<accession>A0A0R2IPN2</accession>
<dbReference type="Proteomes" id="UP000051568">
    <property type="component" value="Unassembled WGS sequence"/>
</dbReference>
<organism evidence="2 3">
    <name type="scientific">Pediococcus cellicola</name>
    <dbReference type="NCBI Taxonomy" id="319652"/>
    <lineage>
        <taxon>Bacteria</taxon>
        <taxon>Bacillati</taxon>
        <taxon>Bacillota</taxon>
        <taxon>Bacilli</taxon>
        <taxon>Lactobacillales</taxon>
        <taxon>Lactobacillaceae</taxon>
        <taxon>Pediococcus</taxon>
    </lineage>
</organism>
<protein>
    <submittedName>
        <fullName evidence="2">Uncharacterized protein</fullName>
    </submittedName>
</protein>
<evidence type="ECO:0000256" key="1">
    <source>
        <dbReference type="SAM" id="MobiDB-lite"/>
    </source>
</evidence>
<proteinExistence type="predicted"/>
<reference evidence="2 3" key="1">
    <citation type="journal article" date="2015" name="Genome Announc.">
        <title>Expanding the biotechnology potential of lactobacilli through comparative genomics of 213 strains and associated genera.</title>
        <authorList>
            <person name="Sun Z."/>
            <person name="Harris H.M."/>
            <person name="McCann A."/>
            <person name="Guo C."/>
            <person name="Argimon S."/>
            <person name="Zhang W."/>
            <person name="Yang X."/>
            <person name="Jeffery I.B."/>
            <person name="Cooney J.C."/>
            <person name="Kagawa T.F."/>
            <person name="Liu W."/>
            <person name="Song Y."/>
            <person name="Salvetti E."/>
            <person name="Wrobel A."/>
            <person name="Rasinkangas P."/>
            <person name="Parkhill J."/>
            <person name="Rea M.C."/>
            <person name="O'Sullivan O."/>
            <person name="Ritari J."/>
            <person name="Douillard F.P."/>
            <person name="Paul Ross R."/>
            <person name="Yang R."/>
            <person name="Briner A.E."/>
            <person name="Felis G.E."/>
            <person name="de Vos W.M."/>
            <person name="Barrangou R."/>
            <person name="Klaenhammer T.R."/>
            <person name="Caufield P.W."/>
            <person name="Cui Y."/>
            <person name="Zhang H."/>
            <person name="O'Toole P.W."/>
        </authorList>
    </citation>
    <scope>NUCLEOTIDE SEQUENCE [LARGE SCALE GENOMIC DNA]</scope>
    <source>
        <strain evidence="2 3">DSM 17757</strain>
    </source>
</reference>
<comment type="caution">
    <text evidence="2">The sequence shown here is derived from an EMBL/GenBank/DDBJ whole genome shotgun (WGS) entry which is preliminary data.</text>
</comment>
<name>A0A0R2IPN2_9LACO</name>
<dbReference type="Gene3D" id="1.10.10.10">
    <property type="entry name" value="Winged helix-like DNA-binding domain superfamily/Winged helix DNA-binding domain"/>
    <property type="match status" value="1"/>
</dbReference>
<dbReference type="SUPFAM" id="SSF46785">
    <property type="entry name" value="Winged helix' DNA-binding domain"/>
    <property type="match status" value="1"/>
</dbReference>
<gene>
    <name evidence="2" type="ORF">IV80_GL001181</name>
</gene>
<dbReference type="EMBL" id="JQBR01000003">
    <property type="protein sequence ID" value="KRN67088.1"/>
    <property type="molecule type" value="Genomic_DNA"/>
</dbReference>
<feature type="compositionally biased region" description="Basic and acidic residues" evidence="1">
    <location>
        <begin position="212"/>
        <end position="227"/>
    </location>
</feature>
<sequence length="227" mass="25975">MNKFVEMKRKFLEMSSNKLDSLAKLLADPKVNEIIDAANKESGITVKQLAKFLKEKPSNLYYPIQRMTDFGLLKVVSENQIKNLTEKVYSSAFLYKNSRDGKKNDQEIDLGDEYVKEHGEDLMELLMINQKRVLQAFKKNVDFIQGGGNSDKSTFSWAQSDLKLSNKGRIELLRKLNEETANFKDPYPDDPQVSLNMEITMYSDVDPQANEETEKSDVEVSKGKSKL</sequence>
<dbReference type="RefSeq" id="WP_162259296.1">
    <property type="nucleotide sequence ID" value="NZ_JBHSKU010000003.1"/>
</dbReference>
<evidence type="ECO:0000313" key="3">
    <source>
        <dbReference type="Proteomes" id="UP000051568"/>
    </source>
</evidence>
<dbReference type="PATRIC" id="fig|319652.3.peg.1194"/>